<dbReference type="Pfam" id="PF00069">
    <property type="entry name" value="Pkinase"/>
    <property type="match status" value="1"/>
</dbReference>
<evidence type="ECO:0000313" key="3">
    <source>
        <dbReference type="Proteomes" id="UP000735302"/>
    </source>
</evidence>
<dbReference type="InterPro" id="IPR011009">
    <property type="entry name" value="Kinase-like_dom_sf"/>
</dbReference>
<dbReference type="SMART" id="SM00220">
    <property type="entry name" value="S_TKc"/>
    <property type="match status" value="1"/>
</dbReference>
<proteinExistence type="predicted"/>
<dbReference type="Gene3D" id="3.30.200.20">
    <property type="entry name" value="Phosphorylase Kinase, domain 1"/>
    <property type="match status" value="1"/>
</dbReference>
<dbReference type="PROSITE" id="PS00108">
    <property type="entry name" value="PROTEIN_KINASE_ST"/>
    <property type="match status" value="1"/>
</dbReference>
<dbReference type="Pfam" id="PF03184">
    <property type="entry name" value="DDE_1"/>
    <property type="match status" value="1"/>
</dbReference>
<comment type="caution">
    <text evidence="2">The sequence shown here is derived from an EMBL/GenBank/DDBJ whole genome shotgun (WGS) entry which is preliminary data.</text>
</comment>
<dbReference type="InterPro" id="IPR052751">
    <property type="entry name" value="Plant_MAPKKK"/>
</dbReference>
<dbReference type="CDD" id="cd00180">
    <property type="entry name" value="PKc"/>
    <property type="match status" value="1"/>
</dbReference>
<dbReference type="InterPro" id="IPR000719">
    <property type="entry name" value="Prot_kinase_dom"/>
</dbReference>
<dbReference type="GO" id="GO:0004672">
    <property type="term" value="F:protein kinase activity"/>
    <property type="evidence" value="ECO:0007669"/>
    <property type="project" value="InterPro"/>
</dbReference>
<evidence type="ECO:0000259" key="1">
    <source>
        <dbReference type="PROSITE" id="PS50011"/>
    </source>
</evidence>
<dbReference type="PANTHER" id="PTHR48011">
    <property type="entry name" value="CCR4-NOT TRANSCRIPTIONAL COMPLEX SUBUNIT CAF120-RELATED"/>
    <property type="match status" value="1"/>
</dbReference>
<dbReference type="InterPro" id="IPR008271">
    <property type="entry name" value="Ser/Thr_kinase_AS"/>
</dbReference>
<dbReference type="Gene3D" id="1.10.510.10">
    <property type="entry name" value="Transferase(Phosphotransferase) domain 1"/>
    <property type="match status" value="1"/>
</dbReference>
<dbReference type="AlphaFoldDB" id="A0AAV4CYA0"/>
<organism evidence="2 3">
    <name type="scientific">Plakobranchus ocellatus</name>
    <dbReference type="NCBI Taxonomy" id="259542"/>
    <lineage>
        <taxon>Eukaryota</taxon>
        <taxon>Metazoa</taxon>
        <taxon>Spiralia</taxon>
        <taxon>Lophotrochozoa</taxon>
        <taxon>Mollusca</taxon>
        <taxon>Gastropoda</taxon>
        <taxon>Heterobranchia</taxon>
        <taxon>Euthyneura</taxon>
        <taxon>Panpulmonata</taxon>
        <taxon>Sacoglossa</taxon>
        <taxon>Placobranchoidea</taxon>
        <taxon>Plakobranchidae</taxon>
        <taxon>Plakobranchus</taxon>
    </lineage>
</organism>
<dbReference type="GO" id="GO:0005524">
    <property type="term" value="F:ATP binding"/>
    <property type="evidence" value="ECO:0007669"/>
    <property type="project" value="InterPro"/>
</dbReference>
<gene>
    <name evidence="2" type="ORF">PoB_006339700</name>
</gene>
<protein>
    <submittedName>
        <fullName evidence="2">Tigger transposable element-derived protein</fullName>
    </submittedName>
</protein>
<dbReference type="EMBL" id="BLXT01007159">
    <property type="protein sequence ID" value="GFO36892.1"/>
    <property type="molecule type" value="Genomic_DNA"/>
</dbReference>
<dbReference type="InterPro" id="IPR004875">
    <property type="entry name" value="DDE_SF_endonuclease_dom"/>
</dbReference>
<dbReference type="PANTHER" id="PTHR48011:SF4">
    <property type="entry name" value="MITOGEN-ACTIVATED PROTEIN KINASE KINASE KINASE 19"/>
    <property type="match status" value="1"/>
</dbReference>
<dbReference type="GO" id="GO:0003676">
    <property type="term" value="F:nucleic acid binding"/>
    <property type="evidence" value="ECO:0007669"/>
    <property type="project" value="InterPro"/>
</dbReference>
<feature type="domain" description="Protein kinase" evidence="1">
    <location>
        <begin position="176"/>
        <end position="435"/>
    </location>
</feature>
<sequence length="925" mass="102841">MHCQKTKVLLTLDNCTAHPKVTNLKAVELLFLPPNTTSKSQPCDMGIINNVKCHYRGTLLKRLIDYINEGNDFNNFKLTLLDAAIILKQAWEKVEPATIRNCFKEAGFQASEILDIEDQSHTWSSGIFGVDKSNHLIEGFIDSIPMLVRQNETFGLIWNKSLQPSDGRYEPGEHFCHTRESARKSVNGSVSFYRDGETGEKFAIKTLQDSDHFHSWEVKIGLVCSSPHLCAVYGVIVRDHKIHILLEHAGSELTKERSWIAKTPDRILAFAKQSFQALEDLHRYGYVHCDIKPDNIMIKKGKGEDFKVKLIDFGSCQPVGEILPPDAHTTRFYWSPEIWQSLKNGMTQKSEDLLLIALPETIPSGLRAVMRPCLAGKAEDRWSAQQAANQLDGDAMMQKALSNPKGENYKDLFQQLLRNQLAKTSSQSPSHHGPVSSVTSVIASSTKTEMHSKTDHPINFFAGSNIINEKQDMGLNLKPVGNKMGMDKKPFALLGAKRIGSSNNGKWPKPRKAVMKGPVQSKHIKQAQRCSTIGPQCSAVDSPEVLYISSDETMTCPPEQGLKRPEIERSVCLEKNQSDSVKNSDGKISLEEITQTKADCMRGIHREHNKITHCTIDSVTTDDLKFCVGNQLKTMSLTASDAAEERAFSCSALLVTLASQARSSNQPILGEPSVSCKTGQIFERDKSSMKPASSPFTPVTKSDCSDIVYSNASHHVIKETAENKETMAPLKFQRVSNATLAEEKASSSKSELWKKAETVVPKHQMSMNQQYILPKPSCRSEENDEEMEFVFQALETPKFTGKAEDILDNLCDMLDKDESKSISNDCVPKESEQSSVFNKCKPGDFKVSQAEIAGGTMDTDEGITVKSRSAFAVNSSQGGQICRKRISGFAETFVPAKIKARNLQCDVQKTEHLLPDFEKILPENS</sequence>
<dbReference type="GO" id="GO:0007165">
    <property type="term" value="P:signal transduction"/>
    <property type="evidence" value="ECO:0007669"/>
    <property type="project" value="TreeGrafter"/>
</dbReference>
<dbReference type="SUPFAM" id="SSF56112">
    <property type="entry name" value="Protein kinase-like (PK-like)"/>
    <property type="match status" value="1"/>
</dbReference>
<keyword evidence="3" id="KW-1185">Reference proteome</keyword>
<dbReference type="Proteomes" id="UP000735302">
    <property type="component" value="Unassembled WGS sequence"/>
</dbReference>
<dbReference type="PROSITE" id="PS50011">
    <property type="entry name" value="PROTEIN_KINASE_DOM"/>
    <property type="match status" value="1"/>
</dbReference>
<accession>A0AAV4CYA0</accession>
<name>A0AAV4CYA0_9GAST</name>
<reference evidence="2 3" key="1">
    <citation type="journal article" date="2021" name="Elife">
        <title>Chloroplast acquisition without the gene transfer in kleptoplastic sea slugs, Plakobranchus ocellatus.</title>
        <authorList>
            <person name="Maeda T."/>
            <person name="Takahashi S."/>
            <person name="Yoshida T."/>
            <person name="Shimamura S."/>
            <person name="Takaki Y."/>
            <person name="Nagai Y."/>
            <person name="Toyoda A."/>
            <person name="Suzuki Y."/>
            <person name="Arimoto A."/>
            <person name="Ishii H."/>
            <person name="Satoh N."/>
            <person name="Nishiyama T."/>
            <person name="Hasebe M."/>
            <person name="Maruyama T."/>
            <person name="Minagawa J."/>
            <person name="Obokata J."/>
            <person name="Shigenobu S."/>
        </authorList>
    </citation>
    <scope>NUCLEOTIDE SEQUENCE [LARGE SCALE GENOMIC DNA]</scope>
</reference>
<evidence type="ECO:0000313" key="2">
    <source>
        <dbReference type="EMBL" id="GFO36892.1"/>
    </source>
</evidence>